<feature type="domain" description="DUF397" evidence="1">
    <location>
        <begin position="23"/>
        <end position="44"/>
    </location>
</feature>
<name>A0ABP8TX67_9ACTN</name>
<protein>
    <recommendedName>
        <fullName evidence="1">DUF397 domain-containing protein</fullName>
    </recommendedName>
</protein>
<dbReference type="Proteomes" id="UP001500212">
    <property type="component" value="Unassembled WGS sequence"/>
</dbReference>
<dbReference type="EMBL" id="BAABHJ010000032">
    <property type="protein sequence ID" value="GAA4616428.1"/>
    <property type="molecule type" value="Genomic_DNA"/>
</dbReference>
<accession>A0ABP8TX67</accession>
<reference evidence="3" key="1">
    <citation type="journal article" date="2019" name="Int. J. Syst. Evol. Microbiol.">
        <title>The Global Catalogue of Microorganisms (GCM) 10K type strain sequencing project: providing services to taxonomists for standard genome sequencing and annotation.</title>
        <authorList>
            <consortium name="The Broad Institute Genomics Platform"/>
            <consortium name="The Broad Institute Genome Sequencing Center for Infectious Disease"/>
            <person name="Wu L."/>
            <person name="Ma J."/>
        </authorList>
    </citation>
    <scope>NUCLEOTIDE SEQUENCE [LARGE SCALE GENOMIC DNA]</scope>
    <source>
        <strain evidence="3">JCM 17938</strain>
    </source>
</reference>
<keyword evidence="3" id="KW-1185">Reference proteome</keyword>
<evidence type="ECO:0000313" key="2">
    <source>
        <dbReference type="EMBL" id="GAA4616428.1"/>
    </source>
</evidence>
<proteinExistence type="predicted"/>
<comment type="caution">
    <text evidence="2">The sequence shown here is derived from an EMBL/GenBank/DDBJ whole genome shotgun (WGS) entry which is preliminary data.</text>
</comment>
<gene>
    <name evidence="2" type="ORF">GCM10023195_73080</name>
</gene>
<evidence type="ECO:0000313" key="3">
    <source>
        <dbReference type="Proteomes" id="UP001500212"/>
    </source>
</evidence>
<evidence type="ECO:0000259" key="1">
    <source>
        <dbReference type="Pfam" id="PF04149"/>
    </source>
</evidence>
<dbReference type="InterPro" id="IPR007278">
    <property type="entry name" value="DUF397"/>
</dbReference>
<sequence length="47" mass="5197">MSALERRKPSRSNDTGGMCVEVAEWRKSRRSDDTGGNCVEVAVTEKP</sequence>
<dbReference type="Pfam" id="PF04149">
    <property type="entry name" value="DUF397"/>
    <property type="match status" value="1"/>
</dbReference>
<organism evidence="2 3">
    <name type="scientific">Actinoallomurus liliacearum</name>
    <dbReference type="NCBI Taxonomy" id="1080073"/>
    <lineage>
        <taxon>Bacteria</taxon>
        <taxon>Bacillati</taxon>
        <taxon>Actinomycetota</taxon>
        <taxon>Actinomycetes</taxon>
        <taxon>Streptosporangiales</taxon>
        <taxon>Thermomonosporaceae</taxon>
        <taxon>Actinoallomurus</taxon>
    </lineage>
</organism>